<dbReference type="GO" id="GO:0016787">
    <property type="term" value="F:hydrolase activity"/>
    <property type="evidence" value="ECO:0007669"/>
    <property type="project" value="UniProtKB-KW"/>
</dbReference>
<proteinExistence type="predicted"/>
<keyword evidence="2" id="KW-0315">Glutamine amidotransferase</keyword>
<evidence type="ECO:0000313" key="3">
    <source>
        <dbReference type="Proteomes" id="UP001348149"/>
    </source>
</evidence>
<dbReference type="SUPFAM" id="SSF52317">
    <property type="entry name" value="Class I glutamine amidotransferase-like"/>
    <property type="match status" value="1"/>
</dbReference>
<dbReference type="RefSeq" id="WP_326296443.1">
    <property type="nucleotide sequence ID" value="NZ_JAYLLH010000006.1"/>
</dbReference>
<reference evidence="2 3" key="1">
    <citation type="submission" date="2024-01" db="EMBL/GenBank/DDBJ databases">
        <title>Mesobacterium rodlantinim sp. nov., isolated from shallow sea hydrothermal systems off Kueishantao Island.</title>
        <authorList>
            <person name="Su Z."/>
            <person name="Tang K."/>
        </authorList>
    </citation>
    <scope>NUCLEOTIDE SEQUENCE [LARGE SCALE GENOMIC DNA]</scope>
    <source>
        <strain evidence="2 3">TK19101</strain>
    </source>
</reference>
<sequence>MRIAVLITNTDDSAFARARPDDGEKFATLLAEVRPDWTATPFWVSRGDFPADLSGFDGVLVTGSPASVSDDASWIARLETVLADVIGRRQPLFGACFGHQLIAKVLGARIVRNPGGWGHGLLQVTRCGTAPWSGDEPGFALYGSHIEQVARLPDGATGLFAGPGVPVAGFAVGAHVFTIQHHPEMTHGFITDLVEEYADVVGPAVTDRARVSLHQHADRTAFAEEIARFFDCAQTADGQGG</sequence>
<dbReference type="InterPro" id="IPR017926">
    <property type="entry name" value="GATASE"/>
</dbReference>
<dbReference type="InterPro" id="IPR029062">
    <property type="entry name" value="Class_I_gatase-like"/>
</dbReference>
<keyword evidence="2" id="KW-0378">Hydrolase</keyword>
<evidence type="ECO:0000313" key="2">
    <source>
        <dbReference type="EMBL" id="MEC3860815.1"/>
    </source>
</evidence>
<dbReference type="EMBL" id="JAYLLH010000006">
    <property type="protein sequence ID" value="MEC3860815.1"/>
    <property type="molecule type" value="Genomic_DNA"/>
</dbReference>
<organism evidence="2 3">
    <name type="scientific">Mesobacterium hydrothermale</name>
    <dbReference type="NCBI Taxonomy" id="3111907"/>
    <lineage>
        <taxon>Bacteria</taxon>
        <taxon>Pseudomonadati</taxon>
        <taxon>Pseudomonadota</taxon>
        <taxon>Alphaproteobacteria</taxon>
        <taxon>Rhodobacterales</taxon>
        <taxon>Roseobacteraceae</taxon>
        <taxon>Mesobacterium</taxon>
    </lineage>
</organism>
<dbReference type="Pfam" id="PF00117">
    <property type="entry name" value="GATase"/>
    <property type="match status" value="1"/>
</dbReference>
<dbReference type="EC" id="3.4.-.-" evidence="2"/>
<dbReference type="PANTHER" id="PTHR42695:SF5">
    <property type="entry name" value="GLUTAMINE AMIDOTRANSFERASE YLR126C-RELATED"/>
    <property type="match status" value="1"/>
</dbReference>
<keyword evidence="3" id="KW-1185">Reference proteome</keyword>
<dbReference type="InterPro" id="IPR044992">
    <property type="entry name" value="ChyE-like"/>
</dbReference>
<dbReference type="CDD" id="cd01741">
    <property type="entry name" value="GATase1_1"/>
    <property type="match status" value="1"/>
</dbReference>
<dbReference type="PANTHER" id="PTHR42695">
    <property type="entry name" value="GLUTAMINE AMIDOTRANSFERASE YLR126C-RELATED"/>
    <property type="match status" value="1"/>
</dbReference>
<accession>A0ABU6HG40</accession>
<protein>
    <submittedName>
        <fullName evidence="2">Type 1 glutamine amidotransferase</fullName>
        <ecNumber evidence="2">3.4.-.-</ecNumber>
    </submittedName>
</protein>
<dbReference type="Gene3D" id="3.40.50.880">
    <property type="match status" value="1"/>
</dbReference>
<dbReference type="Proteomes" id="UP001348149">
    <property type="component" value="Unassembled WGS sequence"/>
</dbReference>
<feature type="domain" description="Glutamine amidotransferase" evidence="1">
    <location>
        <begin position="53"/>
        <end position="188"/>
    </location>
</feature>
<dbReference type="PROSITE" id="PS51273">
    <property type="entry name" value="GATASE_TYPE_1"/>
    <property type="match status" value="1"/>
</dbReference>
<comment type="caution">
    <text evidence="2">The sequence shown here is derived from an EMBL/GenBank/DDBJ whole genome shotgun (WGS) entry which is preliminary data.</text>
</comment>
<evidence type="ECO:0000259" key="1">
    <source>
        <dbReference type="Pfam" id="PF00117"/>
    </source>
</evidence>
<name>A0ABU6HG40_9RHOB</name>
<gene>
    <name evidence="2" type="ORF">VK792_05925</name>
</gene>
<dbReference type="PRINTS" id="PR00099">
    <property type="entry name" value="CPSGATASE"/>
</dbReference>